<dbReference type="EMBL" id="KZ678137">
    <property type="protein sequence ID" value="PSN65462.1"/>
    <property type="molecule type" value="Genomic_DNA"/>
</dbReference>
<dbReference type="AlphaFoldDB" id="A0A2T2NJ47"/>
<feature type="region of interest" description="Disordered" evidence="1">
    <location>
        <begin position="1"/>
        <end position="151"/>
    </location>
</feature>
<feature type="compositionally biased region" description="Acidic residues" evidence="1">
    <location>
        <begin position="31"/>
        <end position="46"/>
    </location>
</feature>
<keyword evidence="3" id="KW-1185">Reference proteome</keyword>
<sequence>MRQHTNPVPRFPDMAAIARPQALQTPRAVLEEPDDSPSLSNDDDTPDQTTKRREYSDSGRKTVLSSGMLPERLSRRSKSPANAKTAPEEIKAAARSDYPKRVLRRSERQSTRLASHAPSHHDEALPSVESAVADASSKGKPSEPANDEEGTEDLNEWLDEVLECDNDSELSECSLATDTEVEDGRESDAISSTADAERSATEQLAAPNPVPAALPHRYEPSGQPVLRFEYDIPDKLKGVAWALPESDWFEYVWLMEQFVQERISEERLVRRTDRLFRTYDLEMRGRIRRMVNKMVLEDMVGDFE</sequence>
<reference evidence="2 3" key="1">
    <citation type="journal article" date="2018" name="Front. Microbiol.">
        <title>Genome-Wide Analysis of Corynespora cassiicola Leaf Fall Disease Putative Effectors.</title>
        <authorList>
            <person name="Lopez D."/>
            <person name="Ribeiro S."/>
            <person name="Label P."/>
            <person name="Fumanal B."/>
            <person name="Venisse J.S."/>
            <person name="Kohler A."/>
            <person name="de Oliveira R.R."/>
            <person name="Labutti K."/>
            <person name="Lipzen A."/>
            <person name="Lail K."/>
            <person name="Bauer D."/>
            <person name="Ohm R.A."/>
            <person name="Barry K.W."/>
            <person name="Spatafora J."/>
            <person name="Grigoriev I.V."/>
            <person name="Martin F.M."/>
            <person name="Pujade-Renaud V."/>
        </authorList>
    </citation>
    <scope>NUCLEOTIDE SEQUENCE [LARGE SCALE GENOMIC DNA]</scope>
    <source>
        <strain evidence="2 3">Philippines</strain>
    </source>
</reference>
<evidence type="ECO:0000256" key="1">
    <source>
        <dbReference type="SAM" id="MobiDB-lite"/>
    </source>
</evidence>
<proteinExistence type="predicted"/>
<dbReference type="Proteomes" id="UP000240883">
    <property type="component" value="Unassembled WGS sequence"/>
</dbReference>
<feature type="region of interest" description="Disordered" evidence="1">
    <location>
        <begin position="178"/>
        <end position="201"/>
    </location>
</feature>
<organism evidence="2 3">
    <name type="scientific">Corynespora cassiicola Philippines</name>
    <dbReference type="NCBI Taxonomy" id="1448308"/>
    <lineage>
        <taxon>Eukaryota</taxon>
        <taxon>Fungi</taxon>
        <taxon>Dikarya</taxon>
        <taxon>Ascomycota</taxon>
        <taxon>Pezizomycotina</taxon>
        <taxon>Dothideomycetes</taxon>
        <taxon>Pleosporomycetidae</taxon>
        <taxon>Pleosporales</taxon>
        <taxon>Corynesporascaceae</taxon>
        <taxon>Corynespora</taxon>
    </lineage>
</organism>
<accession>A0A2T2NJ47</accession>
<feature type="compositionally biased region" description="Basic and acidic residues" evidence="1">
    <location>
        <begin position="49"/>
        <end position="60"/>
    </location>
</feature>
<name>A0A2T2NJ47_CORCC</name>
<protein>
    <submittedName>
        <fullName evidence="2">Uncharacterized protein</fullName>
    </submittedName>
</protein>
<evidence type="ECO:0000313" key="3">
    <source>
        <dbReference type="Proteomes" id="UP000240883"/>
    </source>
</evidence>
<evidence type="ECO:0000313" key="2">
    <source>
        <dbReference type="EMBL" id="PSN65462.1"/>
    </source>
</evidence>
<gene>
    <name evidence="2" type="ORF">BS50DRAFT_636226</name>
</gene>
<feature type="compositionally biased region" description="Basic and acidic residues" evidence="1">
    <location>
        <begin position="86"/>
        <end position="110"/>
    </location>
</feature>